<reference evidence="2 3" key="1">
    <citation type="submission" date="2024-05" db="EMBL/GenBank/DDBJ databases">
        <title>Genome sequencing and assembly of Indian major carp, Cirrhinus mrigala (Hamilton, 1822).</title>
        <authorList>
            <person name="Mohindra V."/>
            <person name="Chowdhury L.M."/>
            <person name="Lal K."/>
            <person name="Jena J.K."/>
        </authorList>
    </citation>
    <scope>NUCLEOTIDE SEQUENCE [LARGE SCALE GENOMIC DNA]</scope>
    <source>
        <strain evidence="2">CM1030</strain>
        <tissue evidence="2">Blood</tissue>
    </source>
</reference>
<dbReference type="Proteomes" id="UP001529510">
    <property type="component" value="Unassembled WGS sequence"/>
</dbReference>
<dbReference type="EMBL" id="JAMKFB020000023">
    <property type="protein sequence ID" value="KAL0158585.1"/>
    <property type="molecule type" value="Genomic_DNA"/>
</dbReference>
<dbReference type="AlphaFoldDB" id="A0ABD0N932"/>
<organism evidence="2 3">
    <name type="scientific">Cirrhinus mrigala</name>
    <name type="common">Mrigala</name>
    <dbReference type="NCBI Taxonomy" id="683832"/>
    <lineage>
        <taxon>Eukaryota</taxon>
        <taxon>Metazoa</taxon>
        <taxon>Chordata</taxon>
        <taxon>Craniata</taxon>
        <taxon>Vertebrata</taxon>
        <taxon>Euteleostomi</taxon>
        <taxon>Actinopterygii</taxon>
        <taxon>Neopterygii</taxon>
        <taxon>Teleostei</taxon>
        <taxon>Ostariophysi</taxon>
        <taxon>Cypriniformes</taxon>
        <taxon>Cyprinidae</taxon>
        <taxon>Labeoninae</taxon>
        <taxon>Labeonini</taxon>
        <taxon>Cirrhinus</taxon>
    </lineage>
</organism>
<keyword evidence="1" id="KW-1133">Transmembrane helix</keyword>
<sequence length="56" mass="6177">RCRTLSSCTPLTLWTATSPQWISLYPCLIPETASLAVILPLASTVLSAWTWVCLIQ</sequence>
<evidence type="ECO:0000256" key="1">
    <source>
        <dbReference type="SAM" id="Phobius"/>
    </source>
</evidence>
<evidence type="ECO:0000313" key="3">
    <source>
        <dbReference type="Proteomes" id="UP001529510"/>
    </source>
</evidence>
<comment type="caution">
    <text evidence="2">The sequence shown here is derived from an EMBL/GenBank/DDBJ whole genome shotgun (WGS) entry which is preliminary data.</text>
</comment>
<feature type="transmembrane region" description="Helical" evidence="1">
    <location>
        <begin position="33"/>
        <end position="55"/>
    </location>
</feature>
<keyword evidence="3" id="KW-1185">Reference proteome</keyword>
<protein>
    <submittedName>
        <fullName evidence="2">Uncharacterized protein</fullName>
    </submittedName>
</protein>
<name>A0ABD0N932_CIRMR</name>
<keyword evidence="1" id="KW-0472">Membrane</keyword>
<feature type="non-terminal residue" evidence="2">
    <location>
        <position position="56"/>
    </location>
</feature>
<accession>A0ABD0N932</accession>
<evidence type="ECO:0000313" key="2">
    <source>
        <dbReference type="EMBL" id="KAL0158585.1"/>
    </source>
</evidence>
<gene>
    <name evidence="2" type="ORF">M9458_046661</name>
</gene>
<keyword evidence="1" id="KW-0812">Transmembrane</keyword>
<feature type="non-terminal residue" evidence="2">
    <location>
        <position position="1"/>
    </location>
</feature>
<proteinExistence type="predicted"/>